<sequence>MLRYVLLTSLLISSSVVAKPFGDVDKGKLKSPSCVYCHGSNGMTTNDAYPNLAGQNAQYLYDSMKAYQDGLRLGPLAEMMAAQLRMLNDEDLRDVAAFYSEQTPHAEK</sequence>
<evidence type="ECO:0000313" key="9">
    <source>
        <dbReference type="EMBL" id="KIF51985.1"/>
    </source>
</evidence>
<evidence type="ECO:0000256" key="5">
    <source>
        <dbReference type="ARBA" id="ARBA00023004"/>
    </source>
</evidence>
<evidence type="ECO:0000256" key="1">
    <source>
        <dbReference type="ARBA" id="ARBA00022448"/>
    </source>
</evidence>
<feature type="signal peptide" evidence="7">
    <location>
        <begin position="1"/>
        <end position="18"/>
    </location>
</feature>
<reference evidence="9 10" key="1">
    <citation type="submission" date="2014-07" db="EMBL/GenBank/DDBJ databases">
        <title>Unique and conserved regions in Vibrio harveyi and related species in comparison with the shrimp pathogen Vibrio harveyi CAIM 1792.</title>
        <authorList>
            <person name="Espinoza-Valles I."/>
            <person name="Vora G."/>
            <person name="Leekitcharoenphon P."/>
            <person name="Ussery D."/>
            <person name="Hoj L."/>
            <person name="Gomez-Gil B."/>
        </authorList>
    </citation>
    <scope>NUCLEOTIDE SEQUENCE [LARGE SCALE GENOMIC DNA]</scope>
    <source>
        <strain evidence="10">CAIM 1854 / LMG 25443</strain>
    </source>
</reference>
<dbReference type="AlphaFoldDB" id="A0A0C1Z4M9"/>
<dbReference type="Pfam" id="PF00034">
    <property type="entry name" value="Cytochrom_C"/>
    <property type="match status" value="1"/>
</dbReference>
<keyword evidence="1" id="KW-0813">Transport</keyword>
<name>A0A0C1Z4M9_9VIBR</name>
<protein>
    <submittedName>
        <fullName evidence="9">Cytochrome C554</fullName>
    </submittedName>
</protein>
<keyword evidence="7" id="KW-0732">Signal</keyword>
<dbReference type="RefSeq" id="WP_020196259.1">
    <property type="nucleotide sequence ID" value="NZ_BAOH01000051.1"/>
</dbReference>
<keyword evidence="3 6" id="KW-0479">Metal-binding</keyword>
<dbReference type="Proteomes" id="UP000031586">
    <property type="component" value="Unassembled WGS sequence"/>
</dbReference>
<dbReference type="PANTHER" id="PTHR33751">
    <property type="entry name" value="CBB3-TYPE CYTOCHROME C OXIDASE SUBUNIT FIXP"/>
    <property type="match status" value="1"/>
</dbReference>
<dbReference type="PATRIC" id="fig|1229493.5.peg.2698"/>
<dbReference type="GO" id="GO:0046872">
    <property type="term" value="F:metal ion binding"/>
    <property type="evidence" value="ECO:0007669"/>
    <property type="project" value="UniProtKB-KW"/>
</dbReference>
<dbReference type="InterPro" id="IPR036909">
    <property type="entry name" value="Cyt_c-like_dom_sf"/>
</dbReference>
<comment type="caution">
    <text evidence="9">The sequence shown here is derived from an EMBL/GenBank/DDBJ whole genome shotgun (WGS) entry which is preliminary data.</text>
</comment>
<gene>
    <name evidence="9" type="ORF">H735_17705</name>
</gene>
<dbReference type="EMBL" id="JPRD01000028">
    <property type="protein sequence ID" value="KIF51985.1"/>
    <property type="molecule type" value="Genomic_DNA"/>
</dbReference>
<evidence type="ECO:0000256" key="6">
    <source>
        <dbReference type="PROSITE-ProRule" id="PRU00433"/>
    </source>
</evidence>
<keyword evidence="2 6" id="KW-0349">Heme</keyword>
<proteinExistence type="predicted"/>
<dbReference type="Gene3D" id="1.10.760.10">
    <property type="entry name" value="Cytochrome c-like domain"/>
    <property type="match status" value="1"/>
</dbReference>
<keyword evidence="5 6" id="KW-0408">Iron</keyword>
<dbReference type="PANTHER" id="PTHR33751:SF9">
    <property type="entry name" value="CYTOCHROME C4"/>
    <property type="match status" value="1"/>
</dbReference>
<evidence type="ECO:0000256" key="7">
    <source>
        <dbReference type="SAM" id="SignalP"/>
    </source>
</evidence>
<evidence type="ECO:0000256" key="3">
    <source>
        <dbReference type="ARBA" id="ARBA00022723"/>
    </source>
</evidence>
<evidence type="ECO:0000313" key="10">
    <source>
        <dbReference type="Proteomes" id="UP000031586"/>
    </source>
</evidence>
<dbReference type="GO" id="GO:0020037">
    <property type="term" value="F:heme binding"/>
    <property type="evidence" value="ECO:0007669"/>
    <property type="project" value="InterPro"/>
</dbReference>
<dbReference type="SUPFAM" id="SSF46626">
    <property type="entry name" value="Cytochrome c"/>
    <property type="match status" value="1"/>
</dbReference>
<dbReference type="InterPro" id="IPR050597">
    <property type="entry name" value="Cytochrome_c_Oxidase_Subunit"/>
</dbReference>
<keyword evidence="4" id="KW-0249">Electron transport</keyword>
<accession>A0A0C1Z4M9</accession>
<dbReference type="InterPro" id="IPR009056">
    <property type="entry name" value="Cyt_c-like_dom"/>
</dbReference>
<evidence type="ECO:0000256" key="2">
    <source>
        <dbReference type="ARBA" id="ARBA00022617"/>
    </source>
</evidence>
<organism evidence="9 10">
    <name type="scientific">Vibrio owensii CAIM 1854 = LMG 25443</name>
    <dbReference type="NCBI Taxonomy" id="1229493"/>
    <lineage>
        <taxon>Bacteria</taxon>
        <taxon>Pseudomonadati</taxon>
        <taxon>Pseudomonadota</taxon>
        <taxon>Gammaproteobacteria</taxon>
        <taxon>Vibrionales</taxon>
        <taxon>Vibrionaceae</taxon>
        <taxon>Vibrio</taxon>
    </lineage>
</organism>
<evidence type="ECO:0000259" key="8">
    <source>
        <dbReference type="PROSITE" id="PS51007"/>
    </source>
</evidence>
<dbReference type="PROSITE" id="PS51007">
    <property type="entry name" value="CYTC"/>
    <property type="match status" value="1"/>
</dbReference>
<evidence type="ECO:0000256" key="4">
    <source>
        <dbReference type="ARBA" id="ARBA00022982"/>
    </source>
</evidence>
<dbReference type="GO" id="GO:0009055">
    <property type="term" value="F:electron transfer activity"/>
    <property type="evidence" value="ECO:0007669"/>
    <property type="project" value="InterPro"/>
</dbReference>
<feature type="chain" id="PRO_5002143831" evidence="7">
    <location>
        <begin position="19"/>
        <end position="108"/>
    </location>
</feature>
<feature type="domain" description="Cytochrome c" evidence="8">
    <location>
        <begin position="22"/>
        <end position="103"/>
    </location>
</feature>